<dbReference type="InterPro" id="IPR015269">
    <property type="entry name" value="UPF0029_Impact_C"/>
</dbReference>
<dbReference type="SUPFAM" id="SSF54980">
    <property type="entry name" value="EF-G C-terminal domain-like"/>
    <property type="match status" value="1"/>
</dbReference>
<dbReference type="InterPro" id="IPR020568">
    <property type="entry name" value="Ribosomal_Su5_D2-typ_SF"/>
</dbReference>
<dbReference type="Gene3D" id="3.30.230.30">
    <property type="entry name" value="Impact, N-terminal domain"/>
    <property type="match status" value="1"/>
</dbReference>
<dbReference type="Gene3D" id="3.30.70.240">
    <property type="match status" value="1"/>
</dbReference>
<reference evidence="4 5" key="1">
    <citation type="submission" date="2020-08" db="EMBL/GenBank/DDBJ databases">
        <title>Complete genome sequence of Entomobacter blattae G55GP.</title>
        <authorList>
            <person name="Poehlein A."/>
            <person name="Guzman J."/>
            <person name="Daniel R."/>
            <person name="Vilcinskas A."/>
        </authorList>
    </citation>
    <scope>NUCLEOTIDE SEQUENCE [LARGE SCALE GENOMIC DNA]</scope>
    <source>
        <strain evidence="4 5">G55GP</strain>
    </source>
</reference>
<evidence type="ECO:0000256" key="1">
    <source>
        <dbReference type="ARBA" id="ARBA00007665"/>
    </source>
</evidence>
<evidence type="ECO:0008006" key="6">
    <source>
        <dbReference type="Google" id="ProtNLM"/>
    </source>
</evidence>
<dbReference type="Pfam" id="PF01205">
    <property type="entry name" value="Impact_N"/>
    <property type="match status" value="1"/>
</dbReference>
<dbReference type="EMBL" id="CP060244">
    <property type="protein sequence ID" value="QNT77502.1"/>
    <property type="molecule type" value="Genomic_DNA"/>
</dbReference>
<dbReference type="InterPro" id="IPR023582">
    <property type="entry name" value="Impact"/>
</dbReference>
<dbReference type="InterPro" id="IPR035647">
    <property type="entry name" value="EFG_III/V"/>
</dbReference>
<dbReference type="InterPro" id="IPR020569">
    <property type="entry name" value="UPF0029_Impact_CS"/>
</dbReference>
<dbReference type="GO" id="GO:0005737">
    <property type="term" value="C:cytoplasm"/>
    <property type="evidence" value="ECO:0007669"/>
    <property type="project" value="TreeGrafter"/>
</dbReference>
<dbReference type="Pfam" id="PF09186">
    <property type="entry name" value="DUF1949"/>
    <property type="match status" value="1"/>
</dbReference>
<dbReference type="PROSITE" id="PS00910">
    <property type="entry name" value="UPF0029"/>
    <property type="match status" value="1"/>
</dbReference>
<evidence type="ECO:0000313" key="4">
    <source>
        <dbReference type="EMBL" id="QNT77502.1"/>
    </source>
</evidence>
<dbReference type="KEGG" id="ebla:JGUZn3_02440"/>
<dbReference type="PANTHER" id="PTHR16301:SF20">
    <property type="entry name" value="IMPACT FAMILY MEMBER YIGZ"/>
    <property type="match status" value="1"/>
</dbReference>
<dbReference type="AlphaFoldDB" id="A0A7H1NNZ2"/>
<feature type="domain" description="Impact N-terminal" evidence="2">
    <location>
        <begin position="20"/>
        <end position="120"/>
    </location>
</feature>
<feature type="domain" description="UPF0029" evidence="3">
    <location>
        <begin position="140"/>
        <end position="192"/>
    </location>
</feature>
<organism evidence="4 5">
    <name type="scientific">Entomobacter blattae</name>
    <dbReference type="NCBI Taxonomy" id="2762277"/>
    <lineage>
        <taxon>Bacteria</taxon>
        <taxon>Pseudomonadati</taxon>
        <taxon>Pseudomonadota</taxon>
        <taxon>Alphaproteobacteria</taxon>
        <taxon>Acetobacterales</taxon>
        <taxon>Acetobacteraceae</taxon>
        <taxon>Entomobacter</taxon>
    </lineage>
</organism>
<sequence length="209" mass="23728">MTEEDKWTLRAPFEYELVVKKSVFLARAHPVYTEEELPKIIQSLSSATATHNCWACRFGDFFRCDDAGEPSGTAGRPILQVMDRQKMDQLVIVVSRWFGGIKLGAGGLVRAYSGVAAQCLTLAEKQRSISMVNVGFIGNFSAYGRLQALLSRYRAEIVSEEFLSDFVRFYVKIPTSSLEIFKQEVQNITRGKSEFRVEEDRTSCFRRVE</sequence>
<evidence type="ECO:0000313" key="5">
    <source>
        <dbReference type="Proteomes" id="UP000516349"/>
    </source>
</evidence>
<evidence type="ECO:0000259" key="2">
    <source>
        <dbReference type="Pfam" id="PF01205"/>
    </source>
</evidence>
<gene>
    <name evidence="4" type="ORF">JGUZn3_02440</name>
</gene>
<protein>
    <recommendedName>
        <fullName evidence="6">YigZ family protein</fullName>
    </recommendedName>
</protein>
<accession>A0A7H1NNZ2</accession>
<dbReference type="SUPFAM" id="SSF54211">
    <property type="entry name" value="Ribosomal protein S5 domain 2-like"/>
    <property type="match status" value="1"/>
</dbReference>
<dbReference type="GO" id="GO:0032561">
    <property type="term" value="F:guanyl ribonucleotide binding"/>
    <property type="evidence" value="ECO:0007669"/>
    <property type="project" value="UniProtKB-ARBA"/>
</dbReference>
<dbReference type="RefSeq" id="WP_203413973.1">
    <property type="nucleotide sequence ID" value="NZ_CP060244.1"/>
</dbReference>
<dbReference type="GO" id="GO:0006446">
    <property type="term" value="P:regulation of translational initiation"/>
    <property type="evidence" value="ECO:0007669"/>
    <property type="project" value="TreeGrafter"/>
</dbReference>
<keyword evidence="5" id="KW-1185">Reference proteome</keyword>
<proteinExistence type="inferred from homology"/>
<dbReference type="InterPro" id="IPR001498">
    <property type="entry name" value="Impact_N"/>
</dbReference>
<name>A0A7H1NNZ2_9PROT</name>
<evidence type="ECO:0000259" key="3">
    <source>
        <dbReference type="Pfam" id="PF09186"/>
    </source>
</evidence>
<dbReference type="InterPro" id="IPR036956">
    <property type="entry name" value="Impact_N_sf"/>
</dbReference>
<dbReference type="GO" id="GO:0017111">
    <property type="term" value="F:ribonucleoside triphosphate phosphatase activity"/>
    <property type="evidence" value="ECO:0007669"/>
    <property type="project" value="UniProtKB-ARBA"/>
</dbReference>
<dbReference type="Proteomes" id="UP000516349">
    <property type="component" value="Chromosome"/>
</dbReference>
<dbReference type="PANTHER" id="PTHR16301">
    <property type="entry name" value="IMPACT-RELATED"/>
    <property type="match status" value="1"/>
</dbReference>
<comment type="similarity">
    <text evidence="1">Belongs to the IMPACT family.</text>
</comment>